<dbReference type="EMBL" id="CCKQ01003432">
    <property type="protein sequence ID" value="CDW74546.1"/>
    <property type="molecule type" value="Genomic_DNA"/>
</dbReference>
<accession>A0A077ZXA7</accession>
<reference evidence="1 2" key="1">
    <citation type="submission" date="2014-06" db="EMBL/GenBank/DDBJ databases">
        <authorList>
            <person name="Swart Estienne"/>
        </authorList>
    </citation>
    <scope>NUCLEOTIDE SEQUENCE [LARGE SCALE GENOMIC DNA]</scope>
    <source>
        <strain evidence="1 2">130c</strain>
    </source>
</reference>
<dbReference type="InParanoid" id="A0A077ZXA7"/>
<gene>
    <name evidence="1" type="primary">Contig9601.g10268</name>
    <name evidence="1" type="ORF">STYLEM_3526</name>
</gene>
<proteinExistence type="predicted"/>
<organism evidence="1 2">
    <name type="scientific">Stylonychia lemnae</name>
    <name type="common">Ciliate</name>
    <dbReference type="NCBI Taxonomy" id="5949"/>
    <lineage>
        <taxon>Eukaryota</taxon>
        <taxon>Sar</taxon>
        <taxon>Alveolata</taxon>
        <taxon>Ciliophora</taxon>
        <taxon>Intramacronucleata</taxon>
        <taxon>Spirotrichea</taxon>
        <taxon>Stichotrichia</taxon>
        <taxon>Sporadotrichida</taxon>
        <taxon>Oxytrichidae</taxon>
        <taxon>Stylonychinae</taxon>
        <taxon>Stylonychia</taxon>
    </lineage>
</organism>
<sequence>MKQNKQILRLRESLTSQIQKKELAITQSHLINFTQSSITPQEAERLAQYVTVTKVSLKLVFVIFLRTIQILLKTVNGLCVISVKCGIMANVLD</sequence>
<name>A0A077ZXA7_STYLE</name>
<evidence type="ECO:0000313" key="2">
    <source>
        <dbReference type="Proteomes" id="UP000039865"/>
    </source>
</evidence>
<keyword evidence="2" id="KW-1185">Reference proteome</keyword>
<dbReference type="AlphaFoldDB" id="A0A077ZXA7"/>
<evidence type="ECO:0000313" key="1">
    <source>
        <dbReference type="EMBL" id="CDW74546.1"/>
    </source>
</evidence>
<protein>
    <submittedName>
        <fullName evidence="1">Uncharacterized protein</fullName>
    </submittedName>
</protein>
<dbReference type="Proteomes" id="UP000039865">
    <property type="component" value="Unassembled WGS sequence"/>
</dbReference>